<comment type="caution">
    <text evidence="9">The sequence shown here is derived from an EMBL/GenBank/DDBJ whole genome shotgun (WGS) entry which is preliminary data.</text>
</comment>
<name>A0ABT6TBJ9_9BACL</name>
<dbReference type="PROSITE" id="PS50949">
    <property type="entry name" value="HTH_GNTR"/>
    <property type="match status" value="1"/>
</dbReference>
<keyword evidence="3 9" id="KW-0032">Aminotransferase</keyword>
<dbReference type="CDD" id="cd00609">
    <property type="entry name" value="AAT_like"/>
    <property type="match status" value="1"/>
</dbReference>
<dbReference type="SUPFAM" id="SSF46785">
    <property type="entry name" value="Winged helix' DNA-binding domain"/>
    <property type="match status" value="1"/>
</dbReference>
<dbReference type="InterPro" id="IPR036390">
    <property type="entry name" value="WH_DNA-bd_sf"/>
</dbReference>
<dbReference type="Pfam" id="PF00392">
    <property type="entry name" value="GntR"/>
    <property type="match status" value="1"/>
</dbReference>
<dbReference type="SMART" id="SM00345">
    <property type="entry name" value="HTH_GNTR"/>
    <property type="match status" value="1"/>
</dbReference>
<dbReference type="InterPro" id="IPR015424">
    <property type="entry name" value="PyrdxlP-dep_Trfase"/>
</dbReference>
<evidence type="ECO:0000256" key="4">
    <source>
        <dbReference type="ARBA" id="ARBA00022898"/>
    </source>
</evidence>
<dbReference type="EMBL" id="JAGRPV010000001">
    <property type="protein sequence ID" value="MDI4644190.1"/>
    <property type="molecule type" value="Genomic_DNA"/>
</dbReference>
<evidence type="ECO:0000313" key="9">
    <source>
        <dbReference type="EMBL" id="MDI4644190.1"/>
    </source>
</evidence>
<evidence type="ECO:0000256" key="5">
    <source>
        <dbReference type="ARBA" id="ARBA00023015"/>
    </source>
</evidence>
<evidence type="ECO:0000256" key="7">
    <source>
        <dbReference type="ARBA" id="ARBA00023163"/>
    </source>
</evidence>
<keyword evidence="4" id="KW-0663">Pyridoxal phosphate</keyword>
<evidence type="ECO:0000259" key="8">
    <source>
        <dbReference type="PROSITE" id="PS50949"/>
    </source>
</evidence>
<keyword evidence="7" id="KW-0804">Transcription</keyword>
<keyword evidence="6" id="KW-0238">DNA-binding</keyword>
<proteinExistence type="inferred from homology"/>
<comment type="similarity">
    <text evidence="2">In the C-terminal section; belongs to the class-I pyridoxal-phosphate-dependent aminotransferase family.</text>
</comment>
<dbReference type="InterPro" id="IPR036388">
    <property type="entry name" value="WH-like_DNA-bd_sf"/>
</dbReference>
<dbReference type="PANTHER" id="PTHR46577">
    <property type="entry name" value="HTH-TYPE TRANSCRIPTIONAL REGULATORY PROTEIN GABR"/>
    <property type="match status" value="1"/>
</dbReference>
<gene>
    <name evidence="9" type="ORF">KB449_04420</name>
</gene>
<sequence>MWLPDRASSKPVYRQIAEHFERRIKSGELTAGSPLPAERKLAAELAVNRTTVIQAYEELRASGWVVSKVGSGTVVAGGDASPLRTADWRKYLDVGTMLPNSDAMRRIRSGLRREAGLVDFASGELSEDLFPGETVRSIFSEQPYDGPLGYDDPQGYGPFREALAAFLLRQLRIGTSASSLLITSGSQQSLFLIMQCLLSQGDAVGVETPSYCFSLPLLQSAGLRVYPLQVGPAGIDPEDVVRLHRRHRLKMLFLNPNFQNPTGTVLSAERRAALLRIAEKEGIPIVEDDPFSLTAFDGRPPLPLKAEDAGGRILYVGSLSKVAASGLRVGWLAGPQEIVSRLADARQQMDFGMSVIPQWLAAKLIEGEAFDRQIGRLRAGLALRLDELRASLDYHLSGSVSFEPPGGGLNLWVKWLGDNDPRQLRMLERAMSVGVAYVPGQVFGAEEPSLRLCYAKPEAGQIERGVIRLKEALLRS</sequence>
<dbReference type="PANTHER" id="PTHR46577:SF1">
    <property type="entry name" value="HTH-TYPE TRANSCRIPTIONAL REGULATORY PROTEIN GABR"/>
    <property type="match status" value="1"/>
</dbReference>
<organism evidence="9 10">
    <name type="scientific">Cohnella hashimotonis</name>
    <dbReference type="NCBI Taxonomy" id="2826895"/>
    <lineage>
        <taxon>Bacteria</taxon>
        <taxon>Bacillati</taxon>
        <taxon>Bacillota</taxon>
        <taxon>Bacilli</taxon>
        <taxon>Bacillales</taxon>
        <taxon>Paenibacillaceae</taxon>
        <taxon>Cohnella</taxon>
    </lineage>
</organism>
<comment type="cofactor">
    <cofactor evidence="1">
        <name>pyridoxal 5'-phosphate</name>
        <dbReference type="ChEBI" id="CHEBI:597326"/>
    </cofactor>
</comment>
<keyword evidence="3 9" id="KW-0808">Transferase</keyword>
<protein>
    <submittedName>
        <fullName evidence="9">PLP-dependent aminotransferase family protein</fullName>
    </submittedName>
</protein>
<feature type="domain" description="HTH gntR-type" evidence="8">
    <location>
        <begin position="10"/>
        <end position="78"/>
    </location>
</feature>
<accession>A0ABT6TBJ9</accession>
<evidence type="ECO:0000256" key="1">
    <source>
        <dbReference type="ARBA" id="ARBA00001933"/>
    </source>
</evidence>
<dbReference type="Pfam" id="PF00155">
    <property type="entry name" value="Aminotran_1_2"/>
    <property type="match status" value="1"/>
</dbReference>
<evidence type="ECO:0000256" key="3">
    <source>
        <dbReference type="ARBA" id="ARBA00022576"/>
    </source>
</evidence>
<dbReference type="Gene3D" id="3.90.1150.10">
    <property type="entry name" value="Aspartate Aminotransferase, domain 1"/>
    <property type="match status" value="1"/>
</dbReference>
<dbReference type="Proteomes" id="UP001161691">
    <property type="component" value="Unassembled WGS sequence"/>
</dbReference>
<dbReference type="RefSeq" id="WP_282907209.1">
    <property type="nucleotide sequence ID" value="NZ_JAGRPV010000001.1"/>
</dbReference>
<evidence type="ECO:0000313" key="10">
    <source>
        <dbReference type="Proteomes" id="UP001161691"/>
    </source>
</evidence>
<dbReference type="InterPro" id="IPR004839">
    <property type="entry name" value="Aminotransferase_I/II_large"/>
</dbReference>
<reference evidence="9" key="1">
    <citation type="submission" date="2023-04" db="EMBL/GenBank/DDBJ databases">
        <title>Comparative genomic analysis of Cohnella hashimotonis sp. nov., isolated from the International Space Station.</title>
        <authorList>
            <person name="Venkateswaran K."/>
            <person name="Simpson A."/>
        </authorList>
    </citation>
    <scope>NUCLEOTIDE SEQUENCE</scope>
    <source>
        <strain evidence="9">F6_2S_P_1</strain>
    </source>
</reference>
<keyword evidence="10" id="KW-1185">Reference proteome</keyword>
<dbReference type="InterPro" id="IPR015422">
    <property type="entry name" value="PyrdxlP-dep_Trfase_small"/>
</dbReference>
<dbReference type="SUPFAM" id="SSF53383">
    <property type="entry name" value="PLP-dependent transferases"/>
    <property type="match status" value="1"/>
</dbReference>
<evidence type="ECO:0000256" key="2">
    <source>
        <dbReference type="ARBA" id="ARBA00005384"/>
    </source>
</evidence>
<dbReference type="InterPro" id="IPR015421">
    <property type="entry name" value="PyrdxlP-dep_Trfase_major"/>
</dbReference>
<dbReference type="InterPro" id="IPR000524">
    <property type="entry name" value="Tscrpt_reg_HTH_GntR"/>
</dbReference>
<dbReference type="Gene3D" id="3.40.640.10">
    <property type="entry name" value="Type I PLP-dependent aspartate aminotransferase-like (Major domain)"/>
    <property type="match status" value="1"/>
</dbReference>
<dbReference type="PRINTS" id="PR00035">
    <property type="entry name" value="HTHGNTR"/>
</dbReference>
<dbReference type="Gene3D" id="1.10.10.10">
    <property type="entry name" value="Winged helix-like DNA-binding domain superfamily/Winged helix DNA-binding domain"/>
    <property type="match status" value="1"/>
</dbReference>
<keyword evidence="5" id="KW-0805">Transcription regulation</keyword>
<dbReference type="GO" id="GO:0008483">
    <property type="term" value="F:transaminase activity"/>
    <property type="evidence" value="ECO:0007669"/>
    <property type="project" value="UniProtKB-KW"/>
</dbReference>
<dbReference type="InterPro" id="IPR051446">
    <property type="entry name" value="HTH_trans_reg/aminotransferase"/>
</dbReference>
<dbReference type="CDD" id="cd07377">
    <property type="entry name" value="WHTH_GntR"/>
    <property type="match status" value="1"/>
</dbReference>
<evidence type="ECO:0000256" key="6">
    <source>
        <dbReference type="ARBA" id="ARBA00023125"/>
    </source>
</evidence>